<name>A0A1G8TK56_9GAMM</name>
<organism evidence="1 2">
    <name type="scientific">Billgrantia gudaonensis</name>
    <dbReference type="NCBI Taxonomy" id="376427"/>
    <lineage>
        <taxon>Bacteria</taxon>
        <taxon>Pseudomonadati</taxon>
        <taxon>Pseudomonadota</taxon>
        <taxon>Gammaproteobacteria</taxon>
        <taxon>Oceanospirillales</taxon>
        <taxon>Halomonadaceae</taxon>
        <taxon>Billgrantia</taxon>
    </lineage>
</organism>
<dbReference type="EMBL" id="FNES01000004">
    <property type="protein sequence ID" value="SDJ41823.1"/>
    <property type="molecule type" value="Genomic_DNA"/>
</dbReference>
<dbReference type="STRING" id="376427.SAMN04487954_104331"/>
<feature type="non-terminal residue" evidence="1">
    <location>
        <position position="89"/>
    </location>
</feature>
<sequence length="89" mass="9219">MATGDKFIIPAQAAGFASLFGHIEKGTGDTLHIPEGMLNIGGNGLGFLLDSRANWDPAANSDGSFSSLALGDDIYLYAVRDYSGLAALV</sequence>
<proteinExistence type="predicted"/>
<dbReference type="Proteomes" id="UP000198525">
    <property type="component" value="Unassembled WGS sequence"/>
</dbReference>
<dbReference type="AlphaFoldDB" id="A0A1G8TK56"/>
<accession>A0A1G8TK56</accession>
<evidence type="ECO:0000313" key="1">
    <source>
        <dbReference type="EMBL" id="SDJ41823.1"/>
    </source>
</evidence>
<dbReference type="RefSeq" id="WP_218118588.1">
    <property type="nucleotide sequence ID" value="NZ_FNES01000004.1"/>
</dbReference>
<gene>
    <name evidence="1" type="ORF">SAMN04487954_104331</name>
</gene>
<evidence type="ECO:0000313" key="2">
    <source>
        <dbReference type="Proteomes" id="UP000198525"/>
    </source>
</evidence>
<reference evidence="1 2" key="1">
    <citation type="submission" date="2016-10" db="EMBL/GenBank/DDBJ databases">
        <authorList>
            <person name="de Groot N.N."/>
        </authorList>
    </citation>
    <scope>NUCLEOTIDE SEQUENCE [LARGE SCALE GENOMIC DNA]</scope>
    <source>
        <strain evidence="1 2">CGMCC 1.6133</strain>
    </source>
</reference>
<protein>
    <submittedName>
        <fullName evidence="1">Uncharacterized protein</fullName>
    </submittedName>
</protein>
<keyword evidence="2" id="KW-1185">Reference proteome</keyword>